<gene>
    <name evidence="1" type="ORF">L1987_11062</name>
</gene>
<dbReference type="Proteomes" id="UP001056120">
    <property type="component" value="Linkage Group LG04"/>
</dbReference>
<comment type="caution">
    <text evidence="1">The sequence shown here is derived from an EMBL/GenBank/DDBJ whole genome shotgun (WGS) entry which is preliminary data.</text>
</comment>
<evidence type="ECO:0000313" key="2">
    <source>
        <dbReference type="Proteomes" id="UP001056120"/>
    </source>
</evidence>
<evidence type="ECO:0000313" key="1">
    <source>
        <dbReference type="EMBL" id="KAI3817273.1"/>
    </source>
</evidence>
<name>A0ACB9JBF1_9ASTR</name>
<dbReference type="EMBL" id="CM042021">
    <property type="protein sequence ID" value="KAI3817273.1"/>
    <property type="molecule type" value="Genomic_DNA"/>
</dbReference>
<protein>
    <submittedName>
        <fullName evidence="1">Uncharacterized protein</fullName>
    </submittedName>
</protein>
<proteinExistence type="predicted"/>
<keyword evidence="2" id="KW-1185">Reference proteome</keyword>
<reference evidence="2" key="1">
    <citation type="journal article" date="2022" name="Mol. Ecol. Resour.">
        <title>The genomes of chicory, endive, great burdock and yacon provide insights into Asteraceae palaeo-polyploidization history and plant inulin production.</title>
        <authorList>
            <person name="Fan W."/>
            <person name="Wang S."/>
            <person name="Wang H."/>
            <person name="Wang A."/>
            <person name="Jiang F."/>
            <person name="Liu H."/>
            <person name="Zhao H."/>
            <person name="Xu D."/>
            <person name="Zhang Y."/>
        </authorList>
    </citation>
    <scope>NUCLEOTIDE SEQUENCE [LARGE SCALE GENOMIC DNA]</scope>
    <source>
        <strain evidence="2">cv. Yunnan</strain>
    </source>
</reference>
<reference evidence="1 2" key="2">
    <citation type="journal article" date="2022" name="Mol. Ecol. Resour.">
        <title>The genomes of chicory, endive, great burdock and yacon provide insights into Asteraceae paleo-polyploidization history and plant inulin production.</title>
        <authorList>
            <person name="Fan W."/>
            <person name="Wang S."/>
            <person name="Wang H."/>
            <person name="Wang A."/>
            <person name="Jiang F."/>
            <person name="Liu H."/>
            <person name="Zhao H."/>
            <person name="Xu D."/>
            <person name="Zhang Y."/>
        </authorList>
    </citation>
    <scope>NUCLEOTIDE SEQUENCE [LARGE SCALE GENOMIC DNA]</scope>
    <source>
        <strain evidence="2">cv. Yunnan</strain>
        <tissue evidence="1">Leaves</tissue>
    </source>
</reference>
<organism evidence="1 2">
    <name type="scientific">Smallanthus sonchifolius</name>
    <dbReference type="NCBI Taxonomy" id="185202"/>
    <lineage>
        <taxon>Eukaryota</taxon>
        <taxon>Viridiplantae</taxon>
        <taxon>Streptophyta</taxon>
        <taxon>Embryophyta</taxon>
        <taxon>Tracheophyta</taxon>
        <taxon>Spermatophyta</taxon>
        <taxon>Magnoliopsida</taxon>
        <taxon>eudicotyledons</taxon>
        <taxon>Gunneridae</taxon>
        <taxon>Pentapetalae</taxon>
        <taxon>asterids</taxon>
        <taxon>campanulids</taxon>
        <taxon>Asterales</taxon>
        <taxon>Asteraceae</taxon>
        <taxon>Asteroideae</taxon>
        <taxon>Heliantheae alliance</taxon>
        <taxon>Millerieae</taxon>
        <taxon>Smallanthus</taxon>
    </lineage>
</organism>
<sequence>MDARWTDTALDKSSAFVQWVVSLKLRSGEQMDFQIYRFYYTPTHTNTHLQSKEPNRITNTCLQSSSSYFRSNSPLKSLFYSVILSLSLRIRICSFVYVVDYTYLLT</sequence>
<accession>A0ACB9JBF1</accession>